<dbReference type="InterPro" id="IPR000403">
    <property type="entry name" value="PI3/4_kinase_cat_dom"/>
</dbReference>
<dbReference type="GO" id="GO:0016303">
    <property type="term" value="F:1-phosphatidylinositol-3-kinase activity"/>
    <property type="evidence" value="ECO:0007669"/>
    <property type="project" value="UniProtKB-EC"/>
</dbReference>
<evidence type="ECO:0000259" key="7">
    <source>
        <dbReference type="PROSITE" id="PS50290"/>
    </source>
</evidence>
<dbReference type="GO" id="GO:0005524">
    <property type="term" value="F:ATP binding"/>
    <property type="evidence" value="ECO:0007669"/>
    <property type="project" value="UniProtKB-KW"/>
</dbReference>
<dbReference type="GO" id="GO:0043491">
    <property type="term" value="P:phosphatidylinositol 3-kinase/protein kinase B signal transduction"/>
    <property type="evidence" value="ECO:0007669"/>
    <property type="project" value="TreeGrafter"/>
</dbReference>
<dbReference type="PROSITE" id="PS50290">
    <property type="entry name" value="PI3_4_KINASE_3"/>
    <property type="match status" value="1"/>
</dbReference>
<evidence type="ECO:0000256" key="4">
    <source>
        <dbReference type="ARBA" id="ARBA00022741"/>
    </source>
</evidence>
<dbReference type="InterPro" id="IPR036940">
    <property type="entry name" value="PI3/4_kinase_cat_sf"/>
</dbReference>
<evidence type="ECO:0000256" key="5">
    <source>
        <dbReference type="ARBA" id="ARBA00022777"/>
    </source>
</evidence>
<dbReference type="FunFam" id="1.10.1070.11:FF:000001">
    <property type="entry name" value="Phosphatidylinositol 4,5-bisphosphate 3-kinase catalytic subunit"/>
    <property type="match status" value="1"/>
</dbReference>
<keyword evidence="4" id="KW-0547">Nucleotide-binding</keyword>
<dbReference type="InterPro" id="IPR011009">
    <property type="entry name" value="Kinase-like_dom_sf"/>
</dbReference>
<dbReference type="EMBL" id="JABFUD020000010">
    <property type="protein sequence ID" value="KAI5074718.1"/>
    <property type="molecule type" value="Genomic_DNA"/>
</dbReference>
<dbReference type="GO" id="GO:0005942">
    <property type="term" value="C:phosphatidylinositol 3-kinase complex"/>
    <property type="evidence" value="ECO:0007669"/>
    <property type="project" value="TreeGrafter"/>
</dbReference>
<protein>
    <recommendedName>
        <fullName evidence="2">phosphatidylinositol 3-kinase</fullName>
        <ecNumber evidence="2">2.7.1.137</ecNumber>
    </recommendedName>
</protein>
<evidence type="ECO:0000256" key="6">
    <source>
        <dbReference type="ARBA" id="ARBA00022840"/>
    </source>
</evidence>
<dbReference type="GO" id="GO:0050920">
    <property type="term" value="P:regulation of chemotaxis"/>
    <property type="evidence" value="ECO:0007669"/>
    <property type="project" value="UniProtKB-ARBA"/>
</dbReference>
<keyword evidence="6" id="KW-0067">ATP-binding</keyword>
<dbReference type="GO" id="GO:0032060">
    <property type="term" value="P:bleb assembly"/>
    <property type="evidence" value="ECO:0007669"/>
    <property type="project" value="UniProtKB-ARBA"/>
</dbReference>
<dbReference type="SMART" id="SM00146">
    <property type="entry name" value="PI3Kc"/>
    <property type="match status" value="1"/>
</dbReference>
<keyword evidence="9" id="KW-1185">Reference proteome</keyword>
<dbReference type="Pfam" id="PF00454">
    <property type="entry name" value="PI3_PI4_kinase"/>
    <property type="match status" value="1"/>
</dbReference>
<dbReference type="InterPro" id="IPR018936">
    <property type="entry name" value="PI3/4_kinase_CS"/>
</dbReference>
<dbReference type="EC" id="2.7.1.137" evidence="2"/>
<organism evidence="8 9">
    <name type="scientific">Adiantum capillus-veneris</name>
    <name type="common">Maidenhair fern</name>
    <dbReference type="NCBI Taxonomy" id="13818"/>
    <lineage>
        <taxon>Eukaryota</taxon>
        <taxon>Viridiplantae</taxon>
        <taxon>Streptophyta</taxon>
        <taxon>Embryophyta</taxon>
        <taxon>Tracheophyta</taxon>
        <taxon>Polypodiopsida</taxon>
        <taxon>Polypodiidae</taxon>
        <taxon>Polypodiales</taxon>
        <taxon>Pteridineae</taxon>
        <taxon>Pteridaceae</taxon>
        <taxon>Vittarioideae</taxon>
        <taxon>Adiantum</taxon>
    </lineage>
</organism>
<dbReference type="InterPro" id="IPR015433">
    <property type="entry name" value="PI3/4_kinase"/>
</dbReference>
<dbReference type="GO" id="GO:0035005">
    <property type="term" value="F:1-phosphatidylinositol-4-phosphate 3-kinase activity"/>
    <property type="evidence" value="ECO:0007669"/>
    <property type="project" value="TreeGrafter"/>
</dbReference>
<dbReference type="FunFam" id="3.30.1010.10:FF:000008">
    <property type="entry name" value="Phosphatidylinositol 4,5-bisphosphate 3-kinase catalytic subunit gamma"/>
    <property type="match status" value="1"/>
</dbReference>
<keyword evidence="3" id="KW-0808">Transferase</keyword>
<dbReference type="Gene3D" id="1.10.1070.11">
    <property type="entry name" value="Phosphatidylinositol 3-/4-kinase, catalytic domain"/>
    <property type="match status" value="1"/>
</dbReference>
<dbReference type="PANTHER" id="PTHR10048">
    <property type="entry name" value="PHOSPHATIDYLINOSITOL KINASE"/>
    <property type="match status" value="1"/>
</dbReference>
<feature type="non-terminal residue" evidence="8">
    <location>
        <position position="495"/>
    </location>
</feature>
<dbReference type="Gene3D" id="3.30.1010.10">
    <property type="entry name" value="Phosphatidylinositol 3-kinase Catalytic Subunit, Chain A, domain 4"/>
    <property type="match status" value="1"/>
</dbReference>
<dbReference type="GO" id="GO:0005886">
    <property type="term" value="C:plasma membrane"/>
    <property type="evidence" value="ECO:0007669"/>
    <property type="project" value="TreeGrafter"/>
</dbReference>
<keyword evidence="5" id="KW-0418">Kinase</keyword>
<comment type="catalytic activity">
    <reaction evidence="1">
        <text>a 1,2-diacyl-sn-glycero-3-phospho-(1D-myo-inositol) + ATP = a 1,2-diacyl-sn-glycero-3-phospho-(1D-myo-inositol-3-phosphate) + ADP + H(+)</text>
        <dbReference type="Rhea" id="RHEA:12709"/>
        <dbReference type="ChEBI" id="CHEBI:15378"/>
        <dbReference type="ChEBI" id="CHEBI:30616"/>
        <dbReference type="ChEBI" id="CHEBI:57880"/>
        <dbReference type="ChEBI" id="CHEBI:58088"/>
        <dbReference type="ChEBI" id="CHEBI:456216"/>
        <dbReference type="EC" id="2.7.1.137"/>
    </reaction>
</comment>
<evidence type="ECO:0000256" key="1">
    <source>
        <dbReference type="ARBA" id="ARBA00001498"/>
    </source>
</evidence>
<dbReference type="PROSITE" id="PS00915">
    <property type="entry name" value="PI3_4_KINASE_1"/>
    <property type="match status" value="1"/>
</dbReference>
<dbReference type="PANTHER" id="PTHR10048:SF14">
    <property type="entry name" value="LD28067P"/>
    <property type="match status" value="1"/>
</dbReference>
<dbReference type="OrthoDB" id="67688at2759"/>
<proteinExistence type="predicted"/>
<gene>
    <name evidence="8" type="ORF">GOP47_0010679</name>
</gene>
<dbReference type="GO" id="GO:0016477">
    <property type="term" value="P:cell migration"/>
    <property type="evidence" value="ECO:0007669"/>
    <property type="project" value="TreeGrafter"/>
</dbReference>
<dbReference type="GO" id="GO:0005737">
    <property type="term" value="C:cytoplasm"/>
    <property type="evidence" value="ECO:0007669"/>
    <property type="project" value="TreeGrafter"/>
</dbReference>
<evidence type="ECO:0000256" key="3">
    <source>
        <dbReference type="ARBA" id="ARBA00022679"/>
    </source>
</evidence>
<dbReference type="InterPro" id="IPR035448">
    <property type="entry name" value="PI3Kc"/>
</dbReference>
<comment type="caution">
    <text evidence="8">The sequence shown here is derived from an EMBL/GenBank/DDBJ whole genome shotgun (WGS) entry which is preliminary data.</text>
</comment>
<reference evidence="8" key="1">
    <citation type="submission" date="2021-01" db="EMBL/GenBank/DDBJ databases">
        <title>Adiantum capillus-veneris genome.</title>
        <authorList>
            <person name="Fang Y."/>
            <person name="Liao Q."/>
        </authorList>
    </citation>
    <scope>NUCLEOTIDE SEQUENCE</scope>
    <source>
        <strain evidence="8">H3</strain>
        <tissue evidence="8">Leaf</tissue>
    </source>
</reference>
<evidence type="ECO:0000313" key="8">
    <source>
        <dbReference type="EMBL" id="KAI5074718.1"/>
    </source>
</evidence>
<accession>A0A9D4UWA8</accession>
<sequence length="495" mass="56257">DTLLLPFWNRRDGIVSDARDPCALAFSAPRACRCGFGLASALMLAFNGSSNLCQACHAVSINFGSASSLRDGFLRSSHFRLLCVTGLNRWVLRKLEPLGVLYQTGLQVPFFKARFEFVLEELLRSCKAQYVDELIKQDDFVRTLIKIANSIKPMKSEARKGALRKMLKKIQFVEPISLPLNPELKVSGIDVEKCKYMDSKKLPLWLVFKNADNTVQHPIYTMFKAGDDLRQDMLTLQLMKIMEKIWSKASLDLRMNVYGCVSTGLSDGFLEIVQNAETMSKIASKYGGGAKAVFRVETLQNWLVSNNRTGEDYSQAVEKFIRSCAAYCVATCVLGIGDRHNDNVMIKRTGEFFHIDFGHILGHFKSKFGIKRERAKFVFTPDMAYVMGGTADERFNQFQELCGLAFNKLRENAHLFLNLINLMVSSGIPELATPQNVCYLRDILVLDLSEEDAKEKFNEWIFESLQTTATQMQRADSSMELFFRMWRKHTATYKI</sequence>
<feature type="domain" description="PI3K/PI4K catalytic" evidence="7">
    <location>
        <begin position="190"/>
        <end position="469"/>
    </location>
</feature>
<evidence type="ECO:0000313" key="9">
    <source>
        <dbReference type="Proteomes" id="UP000886520"/>
    </source>
</evidence>
<dbReference type="Proteomes" id="UP000886520">
    <property type="component" value="Chromosome 10"/>
</dbReference>
<dbReference type="SUPFAM" id="SSF56112">
    <property type="entry name" value="Protein kinase-like (PK-like)"/>
    <property type="match status" value="1"/>
</dbReference>
<dbReference type="CDD" id="cd00891">
    <property type="entry name" value="PI3Kc"/>
    <property type="match status" value="1"/>
</dbReference>
<evidence type="ECO:0000256" key="2">
    <source>
        <dbReference type="ARBA" id="ARBA00012073"/>
    </source>
</evidence>
<dbReference type="AlphaFoldDB" id="A0A9D4UWA8"/>
<dbReference type="GO" id="GO:0048015">
    <property type="term" value="P:phosphatidylinositol-mediated signaling"/>
    <property type="evidence" value="ECO:0007669"/>
    <property type="project" value="TreeGrafter"/>
</dbReference>
<name>A0A9D4UWA8_ADICA</name>